<dbReference type="PROSITE" id="PS50893">
    <property type="entry name" value="ABC_TRANSPORTER_2"/>
    <property type="match status" value="1"/>
</dbReference>
<dbReference type="InterPro" id="IPR003593">
    <property type="entry name" value="AAA+_ATPase"/>
</dbReference>
<comment type="similarity">
    <text evidence="2">Belongs to the ABC transporter superfamily.</text>
</comment>
<evidence type="ECO:0000256" key="5">
    <source>
        <dbReference type="ARBA" id="ARBA00022496"/>
    </source>
</evidence>
<dbReference type="AlphaFoldDB" id="A0A443J9J3"/>
<dbReference type="Gene3D" id="3.40.50.300">
    <property type="entry name" value="P-loop containing nucleotide triphosphate hydrolases"/>
    <property type="match status" value="1"/>
</dbReference>
<evidence type="ECO:0000313" key="13">
    <source>
        <dbReference type="Proteomes" id="UP000284476"/>
    </source>
</evidence>
<keyword evidence="8" id="KW-0408">Iron</keyword>
<proteinExistence type="inferred from homology"/>
<evidence type="ECO:0000313" key="12">
    <source>
        <dbReference type="EMBL" id="RWR17163.1"/>
    </source>
</evidence>
<name>A0A443J9J3_9RHOB</name>
<keyword evidence="7 12" id="KW-0067">ATP-binding</keyword>
<evidence type="ECO:0000256" key="3">
    <source>
        <dbReference type="ARBA" id="ARBA00022448"/>
    </source>
</evidence>
<dbReference type="FunFam" id="3.40.50.300:FF:000134">
    <property type="entry name" value="Iron-enterobactin ABC transporter ATP-binding protein"/>
    <property type="match status" value="1"/>
</dbReference>
<dbReference type="GO" id="GO:0005886">
    <property type="term" value="C:plasma membrane"/>
    <property type="evidence" value="ECO:0007669"/>
    <property type="project" value="UniProtKB-SubCell"/>
</dbReference>
<keyword evidence="10" id="KW-0472">Membrane</keyword>
<keyword evidence="3" id="KW-0813">Transport</keyword>
<comment type="subcellular location">
    <subcellularLocation>
        <location evidence="1">Cell membrane</location>
        <topology evidence="1">Peripheral membrane protein</topology>
    </subcellularLocation>
</comment>
<organism evidence="12 13">
    <name type="scientific">Paenirhodobacter populi</name>
    <dbReference type="NCBI Taxonomy" id="2306993"/>
    <lineage>
        <taxon>Bacteria</taxon>
        <taxon>Pseudomonadati</taxon>
        <taxon>Pseudomonadota</taxon>
        <taxon>Alphaproteobacteria</taxon>
        <taxon>Rhodobacterales</taxon>
        <taxon>Rhodobacter group</taxon>
        <taxon>Paenirhodobacter</taxon>
    </lineage>
</organism>
<keyword evidence="6" id="KW-0547">Nucleotide-binding</keyword>
<evidence type="ECO:0000256" key="1">
    <source>
        <dbReference type="ARBA" id="ARBA00004202"/>
    </source>
</evidence>
<dbReference type="EMBL" id="SAUZ01000031">
    <property type="protein sequence ID" value="RWR17163.1"/>
    <property type="molecule type" value="Genomic_DNA"/>
</dbReference>
<dbReference type="InterPro" id="IPR003439">
    <property type="entry name" value="ABC_transporter-like_ATP-bd"/>
</dbReference>
<dbReference type="GO" id="GO:0005524">
    <property type="term" value="F:ATP binding"/>
    <property type="evidence" value="ECO:0007669"/>
    <property type="project" value="UniProtKB-KW"/>
</dbReference>
<dbReference type="GO" id="GO:0016887">
    <property type="term" value="F:ATP hydrolysis activity"/>
    <property type="evidence" value="ECO:0007669"/>
    <property type="project" value="InterPro"/>
</dbReference>
<dbReference type="RefSeq" id="WP_128186075.1">
    <property type="nucleotide sequence ID" value="NZ_JBHRSO010000004.1"/>
</dbReference>
<keyword evidence="5" id="KW-0410">Iron transport</keyword>
<dbReference type="PANTHER" id="PTHR42771">
    <property type="entry name" value="IRON(3+)-HYDROXAMATE IMPORT ATP-BINDING PROTEIN FHUC"/>
    <property type="match status" value="1"/>
</dbReference>
<evidence type="ECO:0000256" key="2">
    <source>
        <dbReference type="ARBA" id="ARBA00005417"/>
    </source>
</evidence>
<dbReference type="CDD" id="cd03214">
    <property type="entry name" value="ABC_Iron-Siderophores_B12_Hemin"/>
    <property type="match status" value="1"/>
</dbReference>
<evidence type="ECO:0000256" key="6">
    <source>
        <dbReference type="ARBA" id="ARBA00022741"/>
    </source>
</evidence>
<evidence type="ECO:0000256" key="8">
    <source>
        <dbReference type="ARBA" id="ARBA00023004"/>
    </source>
</evidence>
<dbReference type="GO" id="GO:0006826">
    <property type="term" value="P:iron ion transport"/>
    <property type="evidence" value="ECO:0007669"/>
    <property type="project" value="UniProtKB-KW"/>
</dbReference>
<comment type="caution">
    <text evidence="12">The sequence shown here is derived from an EMBL/GenBank/DDBJ whole genome shotgun (WGS) entry which is preliminary data.</text>
</comment>
<evidence type="ECO:0000256" key="7">
    <source>
        <dbReference type="ARBA" id="ARBA00022840"/>
    </source>
</evidence>
<dbReference type="SMART" id="SM00382">
    <property type="entry name" value="AAA"/>
    <property type="match status" value="1"/>
</dbReference>
<sequence length="256" mass="27572">MTLRAEGLTLGYDGRRVIEGLDLSFPGGEMVTILGPNGCGKSTLLRALGRLLRPEAGRVTLDGDDLFALNSRAVARRMAILPQSPLAPEGITVADLVRRGRLPWRGLLSPWSAADRIACAEAIEVVRLSTEATRPIEELSGGQRQRAWIALVLAQDTSLLLLDEPTTFLDLTHQIEVLRLLRERNRQTGLSVISVLHDLNLAARFSDRLVLLGSGGLVAEGSPDTVLTAPNLGRAFGLKAEIHPDPVSGAPMVFPL</sequence>
<evidence type="ECO:0000256" key="4">
    <source>
        <dbReference type="ARBA" id="ARBA00022475"/>
    </source>
</evidence>
<dbReference type="PANTHER" id="PTHR42771:SF2">
    <property type="entry name" value="IRON(3+)-HYDROXAMATE IMPORT ATP-BINDING PROTEIN FHUC"/>
    <property type="match status" value="1"/>
</dbReference>
<dbReference type="Proteomes" id="UP000284476">
    <property type="component" value="Unassembled WGS sequence"/>
</dbReference>
<dbReference type="InterPro" id="IPR017871">
    <property type="entry name" value="ABC_transporter-like_CS"/>
</dbReference>
<evidence type="ECO:0000259" key="11">
    <source>
        <dbReference type="PROSITE" id="PS50893"/>
    </source>
</evidence>
<protein>
    <submittedName>
        <fullName evidence="12">ABC transporter ATP-binding protein</fullName>
    </submittedName>
</protein>
<reference evidence="12 13" key="2">
    <citation type="submission" date="2019-01" db="EMBL/GenBank/DDBJ databases">
        <authorList>
            <person name="Li Y."/>
        </authorList>
    </citation>
    <scope>NUCLEOTIDE SEQUENCE [LARGE SCALE GENOMIC DNA]</scope>
    <source>
        <strain evidence="12 13">SK2B-1</strain>
    </source>
</reference>
<dbReference type="SUPFAM" id="SSF52540">
    <property type="entry name" value="P-loop containing nucleoside triphosphate hydrolases"/>
    <property type="match status" value="1"/>
</dbReference>
<keyword evidence="4" id="KW-1003">Cell membrane</keyword>
<reference evidence="12 13" key="1">
    <citation type="submission" date="2019-01" db="EMBL/GenBank/DDBJ databases">
        <title>Sinorhodobacter populi sp. nov. isolated from the symptomatic bark tissue of Populus euramericana canker.</title>
        <authorList>
            <person name="Xu G."/>
        </authorList>
    </citation>
    <scope>NUCLEOTIDE SEQUENCE [LARGE SCALE GENOMIC DNA]</scope>
    <source>
        <strain evidence="12 13">SK2B-1</strain>
    </source>
</reference>
<dbReference type="InterPro" id="IPR027417">
    <property type="entry name" value="P-loop_NTPase"/>
</dbReference>
<evidence type="ECO:0000256" key="10">
    <source>
        <dbReference type="ARBA" id="ARBA00023136"/>
    </source>
</evidence>
<feature type="domain" description="ABC transporter" evidence="11">
    <location>
        <begin position="3"/>
        <end position="239"/>
    </location>
</feature>
<dbReference type="InterPro" id="IPR051535">
    <property type="entry name" value="Siderophore_ABC-ATPase"/>
</dbReference>
<dbReference type="PROSITE" id="PS00211">
    <property type="entry name" value="ABC_TRANSPORTER_1"/>
    <property type="match status" value="1"/>
</dbReference>
<evidence type="ECO:0000256" key="9">
    <source>
        <dbReference type="ARBA" id="ARBA00023065"/>
    </source>
</evidence>
<gene>
    <name evidence="12" type="ORF">D2T30_19780</name>
</gene>
<keyword evidence="9" id="KW-0406">Ion transport</keyword>
<dbReference type="Pfam" id="PF00005">
    <property type="entry name" value="ABC_tran"/>
    <property type="match status" value="1"/>
</dbReference>
<accession>A0A443J9J3</accession>